<feature type="domain" description="DUF5672" evidence="1">
    <location>
        <begin position="64"/>
        <end position="265"/>
    </location>
</feature>
<evidence type="ECO:0000313" key="3">
    <source>
        <dbReference type="Proteomes" id="UP000813018"/>
    </source>
</evidence>
<keyword evidence="3" id="KW-1185">Reference proteome</keyword>
<name>A0ABS7CTN5_9BACT</name>
<dbReference type="RefSeq" id="WP_219877104.1">
    <property type="nucleotide sequence ID" value="NZ_JAHYXK010000006.1"/>
</dbReference>
<evidence type="ECO:0000313" key="2">
    <source>
        <dbReference type="EMBL" id="MBW7467216.1"/>
    </source>
</evidence>
<dbReference type="Proteomes" id="UP000813018">
    <property type="component" value="Unassembled WGS sequence"/>
</dbReference>
<evidence type="ECO:0000259" key="1">
    <source>
        <dbReference type="Pfam" id="PF18922"/>
    </source>
</evidence>
<dbReference type="Pfam" id="PF18922">
    <property type="entry name" value="DUF5672"/>
    <property type="match status" value="1"/>
</dbReference>
<proteinExistence type="predicted"/>
<dbReference type="EMBL" id="JAHYXK010000006">
    <property type="protein sequence ID" value="MBW7467216.1"/>
    <property type="molecule type" value="Genomic_DNA"/>
</dbReference>
<reference evidence="2 3" key="1">
    <citation type="journal article" date="2016" name="Int. J. Syst. Evol. Microbiol.">
        <title>Pontibacter aydingkolensis sp. nov., isolated from soil of a salt lake.</title>
        <authorList>
            <person name="Osman G."/>
            <person name="Zhang T."/>
            <person name="Lou K."/>
            <person name="Gao Y."/>
            <person name="Chang W."/>
            <person name="Lin Q."/>
            <person name="Yang H.M."/>
            <person name="Huo X.D."/>
            <person name="Wang N."/>
        </authorList>
    </citation>
    <scope>NUCLEOTIDE SEQUENCE [LARGE SCALE GENOMIC DNA]</scope>
    <source>
        <strain evidence="2 3">KACC 19255</strain>
    </source>
</reference>
<organism evidence="2 3">
    <name type="scientific">Pontibacter aydingkolensis</name>
    <dbReference type="NCBI Taxonomy" id="1911536"/>
    <lineage>
        <taxon>Bacteria</taxon>
        <taxon>Pseudomonadati</taxon>
        <taxon>Bacteroidota</taxon>
        <taxon>Cytophagia</taxon>
        <taxon>Cytophagales</taxon>
        <taxon>Hymenobacteraceae</taxon>
        <taxon>Pontibacter</taxon>
    </lineage>
</organism>
<sequence>MREVSPIVIIPVYKELNMWLGTELLSMIQCCEILSNHPICLIGPHNLDWPSIKKFIHQSANKTVNVASFDNQYFADIPGYNKLLKSLFFYEHFKSYSHLLIYQLDAYVFKDELEYWCRKDYDYIGAPWLEGLTDNSSTTLIGVGNGGFSLHKISSAIKVLKKLKLILPILESCENTVLYNRLPFLKWVTRLLLLKMLFRINNQKYILKLSKSDETYEDIFWGRYIPATFQEFNIAGVGDAIKFSFEVNPKYLYQLNNEELPFGCHAWEKYDPEFWKKFIDSAQLKYEG</sequence>
<comment type="caution">
    <text evidence="2">The sequence shown here is derived from an EMBL/GenBank/DDBJ whole genome shotgun (WGS) entry which is preliminary data.</text>
</comment>
<protein>
    <recommendedName>
        <fullName evidence="1">DUF5672 domain-containing protein</fullName>
    </recommendedName>
</protein>
<dbReference type="InterPro" id="IPR043729">
    <property type="entry name" value="DUF5672"/>
</dbReference>
<gene>
    <name evidence="2" type="ORF">K0O23_09060</name>
</gene>
<accession>A0ABS7CTN5</accession>